<feature type="signal peptide" evidence="7">
    <location>
        <begin position="1"/>
        <end position="22"/>
    </location>
</feature>
<dbReference type="OMA" id="HWISKNW"/>
<dbReference type="InParanoid" id="A0A673WI45"/>
<dbReference type="GeneTree" id="ENSGT00650000094974"/>
<dbReference type="PROSITE" id="PS00267">
    <property type="entry name" value="TACHYKININ"/>
    <property type="match status" value="2"/>
</dbReference>
<keyword evidence="9" id="KW-1185">Reference proteome</keyword>
<proteinExistence type="inferred from homology"/>
<gene>
    <name evidence="8" type="primary">LOC115200955</name>
</gene>
<keyword evidence="6" id="KW-0027">Amidation</keyword>
<organism evidence="8 9">
    <name type="scientific">Salmo trutta</name>
    <name type="common">Brown trout</name>
    <dbReference type="NCBI Taxonomy" id="8032"/>
    <lineage>
        <taxon>Eukaryota</taxon>
        <taxon>Metazoa</taxon>
        <taxon>Chordata</taxon>
        <taxon>Craniata</taxon>
        <taxon>Vertebrata</taxon>
        <taxon>Euteleostomi</taxon>
        <taxon>Actinopterygii</taxon>
        <taxon>Neopterygii</taxon>
        <taxon>Teleostei</taxon>
        <taxon>Protacanthopterygii</taxon>
        <taxon>Salmoniformes</taxon>
        <taxon>Salmonidae</taxon>
        <taxon>Salmoninae</taxon>
        <taxon>Salmo</taxon>
    </lineage>
</organism>
<accession>A0A673WI45</accession>
<evidence type="ECO:0000313" key="9">
    <source>
        <dbReference type="Proteomes" id="UP000472277"/>
    </source>
</evidence>
<dbReference type="AlphaFoldDB" id="A0A673WI45"/>
<reference evidence="8" key="2">
    <citation type="submission" date="2025-09" db="UniProtKB">
        <authorList>
            <consortium name="Ensembl"/>
        </authorList>
    </citation>
    <scope>IDENTIFICATION</scope>
</reference>
<reference evidence="8" key="1">
    <citation type="submission" date="2025-08" db="UniProtKB">
        <authorList>
            <consortium name="Ensembl"/>
        </authorList>
    </citation>
    <scope>IDENTIFICATION</scope>
</reference>
<keyword evidence="4" id="KW-0165">Cleavage on pair of basic residues</keyword>
<evidence type="ECO:0000256" key="5">
    <source>
        <dbReference type="ARBA" id="ARBA00022729"/>
    </source>
</evidence>
<dbReference type="Ensembl" id="ENSSTUT00000009389.1">
    <property type="protein sequence ID" value="ENSSTUP00000008768.1"/>
    <property type="gene ID" value="ENSSTUG00000004356.1"/>
</dbReference>
<evidence type="ECO:0000256" key="3">
    <source>
        <dbReference type="ARBA" id="ARBA00022525"/>
    </source>
</evidence>
<keyword evidence="5 7" id="KW-0732">Signal</keyword>
<comment type="subcellular location">
    <subcellularLocation>
        <location evidence="1">Secreted</location>
    </subcellularLocation>
</comment>
<protein>
    <submittedName>
        <fullName evidence="8">Si:ch211-131k2.2</fullName>
    </submittedName>
</protein>
<evidence type="ECO:0000256" key="2">
    <source>
        <dbReference type="ARBA" id="ARBA00007518"/>
    </source>
</evidence>
<feature type="chain" id="PRO_5025363364" evidence="7">
    <location>
        <begin position="23"/>
        <end position="149"/>
    </location>
</feature>
<evidence type="ECO:0000256" key="4">
    <source>
        <dbReference type="ARBA" id="ARBA00022685"/>
    </source>
</evidence>
<evidence type="ECO:0000256" key="6">
    <source>
        <dbReference type="ARBA" id="ARBA00022815"/>
    </source>
</evidence>
<dbReference type="PANTHER" id="PTHR11250">
    <property type="entry name" value="TACHYKININ"/>
    <property type="match status" value="1"/>
</dbReference>
<comment type="similarity">
    <text evidence="2">Belongs to the tachykinin family.</text>
</comment>
<dbReference type="Proteomes" id="UP000472277">
    <property type="component" value="Chromosome 10"/>
</dbReference>
<dbReference type="PANTHER" id="PTHR11250:SF5">
    <property type="entry name" value="PROTACHYKININ-1-LIKE ISOFORM X1-RELATED"/>
    <property type="match status" value="1"/>
</dbReference>
<evidence type="ECO:0000256" key="1">
    <source>
        <dbReference type="ARBA" id="ARBA00004613"/>
    </source>
</evidence>
<name>A0A673WI45_SALTR</name>
<keyword evidence="3" id="KW-0964">Secreted</keyword>
<dbReference type="GO" id="GO:0005576">
    <property type="term" value="C:extracellular region"/>
    <property type="evidence" value="ECO:0007669"/>
    <property type="project" value="UniProtKB-SubCell"/>
</dbReference>
<dbReference type="InterPro" id="IPR013055">
    <property type="entry name" value="Tachy_Neuro_lke_CS"/>
</dbReference>
<evidence type="ECO:0000313" key="8">
    <source>
        <dbReference type="Ensembl" id="ENSSTUP00000008768.1"/>
    </source>
</evidence>
<sequence>MDIWKFQLVIVTLYSLVYTCQGLSFSVDKEHWVSKDWQDEPLEKRLASQVASLIKRSKAHQFYGLMGKRSDVQPQPVQPQPVQPQPIRVNRRRNKGEMFVGLMGRRASSGELFTRIIPDATSTAIDIAEGSHTQPDSQEAWDQLLYYYS</sequence>
<evidence type="ECO:0000256" key="7">
    <source>
        <dbReference type="SAM" id="SignalP"/>
    </source>
</evidence>